<evidence type="ECO:0000256" key="2">
    <source>
        <dbReference type="ARBA" id="ARBA00008180"/>
    </source>
</evidence>
<dbReference type="EMBL" id="CP042189">
    <property type="protein sequence ID" value="QDS70648.1"/>
    <property type="molecule type" value="Genomic_DNA"/>
</dbReference>
<dbReference type="GO" id="GO:0006896">
    <property type="term" value="P:Golgi to vacuole transport"/>
    <property type="evidence" value="ECO:0007669"/>
    <property type="project" value="TreeGrafter"/>
</dbReference>
<dbReference type="Proteomes" id="UP000316270">
    <property type="component" value="Chromosome 5"/>
</dbReference>
<keyword evidence="5" id="KW-0333">Golgi apparatus</keyword>
<comment type="subcellular location">
    <subcellularLocation>
        <location evidence="1">Golgi apparatus</location>
        <location evidence="1">trans-Golgi network</location>
    </subcellularLocation>
</comment>
<dbReference type="InterPro" id="IPR048319">
    <property type="entry name" value="Vps52_CC"/>
</dbReference>
<dbReference type="GO" id="GO:0032456">
    <property type="term" value="P:endocytic recycling"/>
    <property type="evidence" value="ECO:0007669"/>
    <property type="project" value="TreeGrafter"/>
</dbReference>
<dbReference type="Pfam" id="PF20655">
    <property type="entry name" value="Vps52_C"/>
    <property type="match status" value="1"/>
</dbReference>
<keyword evidence="4" id="KW-0653">Protein transport</keyword>
<proteinExistence type="inferred from homology"/>
<dbReference type="GO" id="GO:0015031">
    <property type="term" value="P:protein transport"/>
    <property type="evidence" value="ECO:0007669"/>
    <property type="project" value="UniProtKB-KW"/>
</dbReference>
<dbReference type="GO" id="GO:0000938">
    <property type="term" value="C:GARP complex"/>
    <property type="evidence" value="ECO:0007669"/>
    <property type="project" value="TreeGrafter"/>
</dbReference>
<feature type="region of interest" description="Disordered" evidence="6">
    <location>
        <begin position="1"/>
        <end position="84"/>
    </location>
</feature>
<accession>A0A517L4W5</accession>
<evidence type="ECO:0000256" key="6">
    <source>
        <dbReference type="SAM" id="MobiDB-lite"/>
    </source>
</evidence>
<feature type="compositionally biased region" description="Pro residues" evidence="6">
    <location>
        <begin position="32"/>
        <end position="43"/>
    </location>
</feature>
<sequence>MFADRRSSLSTPSATPPPPSPSPAGRRGPYAPAGPGPLPPRPGLNPRSSSLSLASTPNASTSNLPTLRVTNGSSLRNEMRQSPPMEVLDPMRVLESIFGAPSRRQVAGKENGRPVDLTEDVDFGNLSLEEFADAHEDRGSAQPSDVHSYTVQSIEQYGNEKDKFEDLHRSITACDEVLKSVESYLTGFQNDLGAVSAEIETLQSRSTALNTKLENRRVVEKLLGPSVEDLSLSPAVVRTISEGPIDESWFQALSDLEKRTKLIESRQQDRQQLKALDDLKPLLENLNNRATERIRDHFVSQIKALRSPNINAQVIQQEAFLKYKDLFAFLARHQRKLAEEIGQAYINTMRWYYLNHFTRYETALKNIKLHALDKNDVIGQQDDPQIRRNLKGPASHDAFSIGRRTDAIKTSSSSALPSYLAEEDKQTHYLELPFRSFNLALLDNASFEYSFLSSFFAPTQNFHAISRTFEAIFAPTFNHGQNLTKLLVENSVDAFGILLCVRLNQHFAFELQRRKVPAMDGYINATNMLLWPRFQMVIDLHCESLRRATAALSGRSATGSTLLTGSSSNTQSTAPHQLTQRFASFLHGILSLSSEAGDDEPVANSLGRMRGEYEAFMTKLSKGVGDQRKRERFLYNNYSLVGTILEGTQGRLADDNRSHFARLKEAYGHGK</sequence>
<dbReference type="PANTHER" id="PTHR14190:SF7">
    <property type="entry name" value="VACUOLAR PROTEIN SORTING-ASSOCIATED PROTEIN 52 HOMOLOG"/>
    <property type="match status" value="1"/>
</dbReference>
<name>A0A517L4W5_9PEZI</name>
<evidence type="ECO:0000256" key="5">
    <source>
        <dbReference type="ARBA" id="ARBA00023034"/>
    </source>
</evidence>
<dbReference type="GO" id="GO:0042147">
    <property type="term" value="P:retrograde transport, endosome to Golgi"/>
    <property type="evidence" value="ECO:0007669"/>
    <property type="project" value="TreeGrafter"/>
</dbReference>
<feature type="compositionally biased region" description="Polar residues" evidence="6">
    <location>
        <begin position="54"/>
        <end position="76"/>
    </location>
</feature>
<keyword evidence="3" id="KW-0813">Transport</keyword>
<dbReference type="AlphaFoldDB" id="A0A517L4W5"/>
<keyword evidence="10" id="KW-1185">Reference proteome</keyword>
<dbReference type="InterPro" id="IPR048361">
    <property type="entry name" value="Vps52_C"/>
</dbReference>
<dbReference type="GO" id="GO:0005829">
    <property type="term" value="C:cytosol"/>
    <property type="evidence" value="ECO:0007669"/>
    <property type="project" value="GOC"/>
</dbReference>
<dbReference type="OrthoDB" id="19482at2759"/>
<comment type="similarity">
    <text evidence="2">Belongs to the VPS52 family.</text>
</comment>
<feature type="domain" description="Vps52 C-terminal" evidence="8">
    <location>
        <begin position="347"/>
        <end position="665"/>
    </location>
</feature>
<dbReference type="InterPro" id="IPR007258">
    <property type="entry name" value="Vps52"/>
</dbReference>
<feature type="domain" description="Vps52 coiled-coil" evidence="7">
    <location>
        <begin position="159"/>
        <end position="330"/>
    </location>
</feature>
<evidence type="ECO:0000256" key="4">
    <source>
        <dbReference type="ARBA" id="ARBA00022927"/>
    </source>
</evidence>
<evidence type="ECO:0000256" key="1">
    <source>
        <dbReference type="ARBA" id="ARBA00004601"/>
    </source>
</evidence>
<evidence type="ECO:0000313" key="9">
    <source>
        <dbReference type="EMBL" id="QDS70648.1"/>
    </source>
</evidence>
<reference evidence="9 10" key="1">
    <citation type="submission" date="2019-07" db="EMBL/GenBank/DDBJ databases">
        <title>Finished genome of Venturia effusa.</title>
        <authorList>
            <person name="Young C.A."/>
            <person name="Cox M.P."/>
            <person name="Ganley A.R.D."/>
            <person name="David W.J."/>
        </authorList>
    </citation>
    <scope>NUCLEOTIDE SEQUENCE [LARGE SCALE GENOMIC DNA]</scope>
    <source>
        <strain evidence="10">albino</strain>
    </source>
</reference>
<gene>
    <name evidence="9" type="ORF">FKW77_000922</name>
</gene>
<evidence type="ECO:0000259" key="8">
    <source>
        <dbReference type="Pfam" id="PF20655"/>
    </source>
</evidence>
<evidence type="ECO:0000256" key="3">
    <source>
        <dbReference type="ARBA" id="ARBA00022448"/>
    </source>
</evidence>
<evidence type="ECO:0008006" key="11">
    <source>
        <dbReference type="Google" id="ProtNLM"/>
    </source>
</evidence>
<dbReference type="PANTHER" id="PTHR14190">
    <property type="entry name" value="SUPPRESSOR OF ACTIN MUTATIONS 2/VACUOLAR PROTEIN SORTING 52"/>
    <property type="match status" value="1"/>
</dbReference>
<feature type="compositionally biased region" description="Low complexity" evidence="6">
    <location>
        <begin position="44"/>
        <end position="53"/>
    </location>
</feature>
<evidence type="ECO:0000313" key="10">
    <source>
        <dbReference type="Proteomes" id="UP000316270"/>
    </source>
</evidence>
<organism evidence="9 10">
    <name type="scientific">Venturia effusa</name>
    <dbReference type="NCBI Taxonomy" id="50376"/>
    <lineage>
        <taxon>Eukaryota</taxon>
        <taxon>Fungi</taxon>
        <taxon>Dikarya</taxon>
        <taxon>Ascomycota</taxon>
        <taxon>Pezizomycotina</taxon>
        <taxon>Dothideomycetes</taxon>
        <taxon>Pleosporomycetidae</taxon>
        <taxon>Venturiales</taxon>
        <taxon>Venturiaceae</taxon>
        <taxon>Venturia</taxon>
    </lineage>
</organism>
<dbReference type="Pfam" id="PF04129">
    <property type="entry name" value="Vps52_CC"/>
    <property type="match status" value="1"/>
</dbReference>
<evidence type="ECO:0000259" key="7">
    <source>
        <dbReference type="Pfam" id="PF04129"/>
    </source>
</evidence>
<dbReference type="GO" id="GO:0019905">
    <property type="term" value="F:syntaxin binding"/>
    <property type="evidence" value="ECO:0007669"/>
    <property type="project" value="TreeGrafter"/>
</dbReference>
<protein>
    <recommendedName>
        <fullName evidence="11">Vacuolar protein sorting-associated protein 52</fullName>
    </recommendedName>
</protein>
<dbReference type="STRING" id="50376.A0A517L4W5"/>